<dbReference type="AlphaFoldDB" id="A0A5C4RYU6"/>
<feature type="region of interest" description="Disordered" evidence="1">
    <location>
        <begin position="58"/>
        <end position="163"/>
    </location>
</feature>
<evidence type="ECO:0000313" key="2">
    <source>
        <dbReference type="EMBL" id="TNJ36205.1"/>
    </source>
</evidence>
<protein>
    <recommendedName>
        <fullName evidence="4">TonB C-terminal domain-containing protein</fullName>
    </recommendedName>
</protein>
<feature type="compositionally biased region" description="Acidic residues" evidence="1">
    <location>
        <begin position="99"/>
        <end position="111"/>
    </location>
</feature>
<dbReference type="InterPro" id="IPR004212">
    <property type="entry name" value="GTF2I"/>
</dbReference>
<dbReference type="Gene3D" id="3.30.1150.10">
    <property type="match status" value="1"/>
</dbReference>
<evidence type="ECO:0008006" key="4">
    <source>
        <dbReference type="Google" id="ProtNLM"/>
    </source>
</evidence>
<organism evidence="2 3">
    <name type="scientific">Prosthecochloris vibrioformis</name>
    <name type="common">Chlorobium vibrioforme</name>
    <dbReference type="NCBI Taxonomy" id="1098"/>
    <lineage>
        <taxon>Bacteria</taxon>
        <taxon>Pseudomonadati</taxon>
        <taxon>Chlorobiota</taxon>
        <taxon>Chlorobiia</taxon>
        <taxon>Chlorobiales</taxon>
        <taxon>Chlorobiaceae</taxon>
        <taxon>Prosthecochloris</taxon>
    </lineage>
</organism>
<dbReference type="RefSeq" id="WP_139626734.1">
    <property type="nucleotide sequence ID" value="NZ_VDCI01000007.1"/>
</dbReference>
<dbReference type="Proteomes" id="UP000309544">
    <property type="component" value="Unassembled WGS sequence"/>
</dbReference>
<comment type="caution">
    <text evidence="2">The sequence shown here is derived from an EMBL/GenBank/DDBJ whole genome shotgun (WGS) entry which is preliminary data.</text>
</comment>
<evidence type="ECO:0000256" key="1">
    <source>
        <dbReference type="SAM" id="MobiDB-lite"/>
    </source>
</evidence>
<accession>A0A5C4RYU6</accession>
<sequence>MKRRLSEEMGGERKRFLWALFVALFFHAGVLALLMMPMKRSDLPVRVVNVSLVSGLPVSDEPAGGGEPDNEQPLPLVEPEPVSAPKPEPLPEPKPEPQPEPEPEPLPEPELEAPQPVATPEPVQPEPKADAPVSIPDEPTPPRQEKPELPVTPEPAPLPDPEAGLQSALERLRSQVSGSQPTELERKLARLQKKVNESGPPSNLYRRSGRGSGGEGMPPLTPYDSYVSTAVGIITRNWSFSASLLRETGGVEAYVAFTVGIDGSIQDITFDRPSVSGYFNQTVTKALERSSPLPVVPPDVSIRPMRIGLIFTPEGIE</sequence>
<dbReference type="Pfam" id="PF13103">
    <property type="entry name" value="TonB_2"/>
    <property type="match status" value="1"/>
</dbReference>
<dbReference type="PROSITE" id="PS51139">
    <property type="entry name" value="GTF2I"/>
    <property type="match status" value="1"/>
</dbReference>
<dbReference type="SUPFAM" id="SSF74653">
    <property type="entry name" value="TolA/TonB C-terminal domain"/>
    <property type="match status" value="1"/>
</dbReference>
<name>A0A5C4RYU6_PROVB</name>
<gene>
    <name evidence="2" type="ORF">FGF68_08160</name>
</gene>
<proteinExistence type="predicted"/>
<feature type="compositionally biased region" description="Pro residues" evidence="1">
    <location>
        <begin position="150"/>
        <end position="160"/>
    </location>
</feature>
<reference evidence="2 3" key="1">
    <citation type="submission" date="2019-05" db="EMBL/GenBank/DDBJ databases">
        <title>Draft Whole-Genome sequence of the green sulfur bacterium Prosthecochloris vibrioformis DSM 260.</title>
        <authorList>
            <person name="Meyer T.E."/>
            <person name="Kyndt J.A."/>
        </authorList>
    </citation>
    <scope>NUCLEOTIDE SEQUENCE [LARGE SCALE GENOMIC DNA]</scope>
    <source>
        <strain evidence="2 3">DSM 260</strain>
    </source>
</reference>
<keyword evidence="3" id="KW-1185">Reference proteome</keyword>
<feature type="region of interest" description="Disordered" evidence="1">
    <location>
        <begin position="191"/>
        <end position="220"/>
    </location>
</feature>
<evidence type="ECO:0000313" key="3">
    <source>
        <dbReference type="Proteomes" id="UP000309544"/>
    </source>
</evidence>
<feature type="compositionally biased region" description="Pro residues" evidence="1">
    <location>
        <begin position="76"/>
        <end position="88"/>
    </location>
</feature>
<dbReference type="EMBL" id="VDCI01000007">
    <property type="protein sequence ID" value="TNJ36205.1"/>
    <property type="molecule type" value="Genomic_DNA"/>
</dbReference>